<dbReference type="EMBL" id="CP047591">
    <property type="protein sequence ID" value="QHI73236.1"/>
    <property type="molecule type" value="Genomic_DNA"/>
</dbReference>
<evidence type="ECO:0000256" key="2">
    <source>
        <dbReference type="ARBA" id="ARBA00022517"/>
    </source>
</evidence>
<evidence type="ECO:0000259" key="4">
    <source>
        <dbReference type="Pfam" id="PF02576"/>
    </source>
</evidence>
<dbReference type="FunFam" id="3.30.300.70:FF:000001">
    <property type="entry name" value="Ribosome maturation factor RimP"/>
    <property type="match status" value="1"/>
</dbReference>
<dbReference type="InterPro" id="IPR035956">
    <property type="entry name" value="RimP_N_sf"/>
</dbReference>
<protein>
    <recommendedName>
        <fullName evidence="3">Ribosome maturation factor RimP</fullName>
    </recommendedName>
</protein>
<dbReference type="RefSeq" id="WP_162363002.1">
    <property type="nucleotide sequence ID" value="NZ_CP047591.1"/>
</dbReference>
<dbReference type="GO" id="GO:0006412">
    <property type="term" value="P:translation"/>
    <property type="evidence" value="ECO:0007669"/>
    <property type="project" value="TreeGrafter"/>
</dbReference>
<dbReference type="GO" id="GO:0005829">
    <property type="term" value="C:cytosol"/>
    <property type="evidence" value="ECO:0007669"/>
    <property type="project" value="TreeGrafter"/>
</dbReference>
<keyword evidence="1 3" id="KW-0963">Cytoplasm</keyword>
<keyword evidence="2 3" id="KW-0690">Ribosome biogenesis</keyword>
<dbReference type="PANTHER" id="PTHR33867">
    <property type="entry name" value="RIBOSOME MATURATION FACTOR RIMP"/>
    <property type="match status" value="1"/>
</dbReference>
<dbReference type="AlphaFoldDB" id="A0A6P1MNI6"/>
<gene>
    <name evidence="3" type="primary">rimP</name>
    <name evidence="6" type="ORF">Ami3637_13375</name>
</gene>
<dbReference type="CDD" id="cd01734">
    <property type="entry name" value="YlxS_C"/>
    <property type="match status" value="1"/>
</dbReference>
<dbReference type="Pfam" id="PF02576">
    <property type="entry name" value="RimP_N"/>
    <property type="match status" value="1"/>
</dbReference>
<comment type="similarity">
    <text evidence="3">Belongs to the RimP family.</text>
</comment>
<feature type="domain" description="Ribosome maturation factor RimP C-terminal" evidence="5">
    <location>
        <begin position="93"/>
        <end position="157"/>
    </location>
</feature>
<proteinExistence type="inferred from homology"/>
<dbReference type="InterPro" id="IPR028989">
    <property type="entry name" value="RimP_N"/>
</dbReference>
<dbReference type="InterPro" id="IPR028998">
    <property type="entry name" value="RimP_C"/>
</dbReference>
<evidence type="ECO:0000259" key="5">
    <source>
        <dbReference type="Pfam" id="PF17384"/>
    </source>
</evidence>
<dbReference type="SUPFAM" id="SSF74942">
    <property type="entry name" value="YhbC-like, C-terminal domain"/>
    <property type="match status" value="1"/>
</dbReference>
<dbReference type="GO" id="GO:0000028">
    <property type="term" value="P:ribosomal small subunit assembly"/>
    <property type="evidence" value="ECO:0007669"/>
    <property type="project" value="TreeGrafter"/>
</dbReference>
<keyword evidence="7" id="KW-1185">Reference proteome</keyword>
<evidence type="ECO:0000256" key="1">
    <source>
        <dbReference type="ARBA" id="ARBA00022490"/>
    </source>
</evidence>
<comment type="function">
    <text evidence="3">Required for maturation of 30S ribosomal subunits.</text>
</comment>
<name>A0A6P1MNI6_9FIRM</name>
<reference evidence="6 7" key="1">
    <citation type="submission" date="2020-01" db="EMBL/GenBank/DDBJ databases">
        <title>Genomic analysis of Aminipila sp. CBA3637.</title>
        <authorList>
            <person name="Kim Y.B."/>
            <person name="Roh S.W."/>
        </authorList>
    </citation>
    <scope>NUCLEOTIDE SEQUENCE [LARGE SCALE GENOMIC DNA]</scope>
    <source>
        <strain evidence="6 7">CBA3637</strain>
    </source>
</reference>
<dbReference type="Gene3D" id="3.30.300.70">
    <property type="entry name" value="RimP-like superfamily, N-terminal"/>
    <property type="match status" value="1"/>
</dbReference>
<dbReference type="KEGG" id="amic:Ami3637_13375"/>
<accession>A0A6P1MNI6</accession>
<evidence type="ECO:0000256" key="3">
    <source>
        <dbReference type="HAMAP-Rule" id="MF_01077"/>
    </source>
</evidence>
<dbReference type="InterPro" id="IPR003728">
    <property type="entry name" value="Ribosome_maturation_RimP"/>
</dbReference>
<comment type="subcellular location">
    <subcellularLocation>
        <location evidence="3">Cytoplasm</location>
    </subcellularLocation>
</comment>
<dbReference type="Pfam" id="PF17384">
    <property type="entry name" value="DUF150_C"/>
    <property type="match status" value="1"/>
</dbReference>
<dbReference type="PANTHER" id="PTHR33867:SF1">
    <property type="entry name" value="RIBOSOME MATURATION FACTOR RIMP"/>
    <property type="match status" value="1"/>
</dbReference>
<dbReference type="SUPFAM" id="SSF75420">
    <property type="entry name" value="YhbC-like, N-terminal domain"/>
    <property type="match status" value="1"/>
</dbReference>
<dbReference type="HAMAP" id="MF_01077">
    <property type="entry name" value="RimP"/>
    <property type="match status" value="1"/>
</dbReference>
<feature type="domain" description="Ribosome maturation factor RimP N-terminal" evidence="4">
    <location>
        <begin position="14"/>
        <end position="90"/>
    </location>
</feature>
<dbReference type="InterPro" id="IPR036847">
    <property type="entry name" value="RimP_C_sf"/>
</dbReference>
<evidence type="ECO:0000313" key="7">
    <source>
        <dbReference type="Proteomes" id="UP000463883"/>
    </source>
</evidence>
<evidence type="ECO:0000313" key="6">
    <source>
        <dbReference type="EMBL" id="QHI73236.1"/>
    </source>
</evidence>
<dbReference type="Gene3D" id="2.30.30.180">
    <property type="entry name" value="Ribosome maturation factor RimP, C-terminal domain"/>
    <property type="match status" value="1"/>
</dbReference>
<dbReference type="Proteomes" id="UP000463883">
    <property type="component" value="Chromosome"/>
</dbReference>
<sequence length="159" mass="18481">MAKVKIKDLVEEILNSFLMENNLELYNVEFVKEAKDWFLRVYIDKVQGTEEQYISTDDCEKVSRFLSEKLDETDPIEQNYYLEVSSPGMDRELIKEKDFIRYAGKQVDVNLYQAVDGKKKFTGELVGVVDDNLVIIDEKTKRIEIPVTKVAKTKLAVIF</sequence>
<organism evidence="6 7">
    <name type="scientific">Aminipila terrae</name>
    <dbReference type="NCBI Taxonomy" id="2697030"/>
    <lineage>
        <taxon>Bacteria</taxon>
        <taxon>Bacillati</taxon>
        <taxon>Bacillota</taxon>
        <taxon>Clostridia</taxon>
        <taxon>Peptostreptococcales</taxon>
        <taxon>Anaerovoracaceae</taxon>
        <taxon>Aminipila</taxon>
    </lineage>
</organism>